<evidence type="ECO:0000313" key="2">
    <source>
        <dbReference type="EMBL" id="KAK4316963.1"/>
    </source>
</evidence>
<proteinExistence type="predicted"/>
<accession>A0AAE1PZ09</accession>
<protein>
    <submittedName>
        <fullName evidence="2">Uncharacterized protein</fullName>
    </submittedName>
</protein>
<evidence type="ECO:0000256" key="1">
    <source>
        <dbReference type="SAM" id="MobiDB-lite"/>
    </source>
</evidence>
<organism evidence="2 3">
    <name type="scientific">Petrolisthes manimaculis</name>
    <dbReference type="NCBI Taxonomy" id="1843537"/>
    <lineage>
        <taxon>Eukaryota</taxon>
        <taxon>Metazoa</taxon>
        <taxon>Ecdysozoa</taxon>
        <taxon>Arthropoda</taxon>
        <taxon>Crustacea</taxon>
        <taxon>Multicrustacea</taxon>
        <taxon>Malacostraca</taxon>
        <taxon>Eumalacostraca</taxon>
        <taxon>Eucarida</taxon>
        <taxon>Decapoda</taxon>
        <taxon>Pleocyemata</taxon>
        <taxon>Anomura</taxon>
        <taxon>Galatheoidea</taxon>
        <taxon>Porcellanidae</taxon>
        <taxon>Petrolisthes</taxon>
    </lineage>
</organism>
<keyword evidence="3" id="KW-1185">Reference proteome</keyword>
<sequence>MWGKLLVKVRDISEVWVEGVEEMHEVGDGEKVRVDMLGAEVSGQGKKVEEGGEDIAQGEGGARGACGQVVEAEEAGGKGVDAIGKGEEEEEEEL</sequence>
<reference evidence="2" key="1">
    <citation type="submission" date="2023-11" db="EMBL/GenBank/DDBJ databases">
        <title>Genome assemblies of two species of porcelain crab, Petrolisthes cinctipes and Petrolisthes manimaculis (Anomura: Porcellanidae).</title>
        <authorList>
            <person name="Angst P."/>
        </authorList>
    </citation>
    <scope>NUCLEOTIDE SEQUENCE</scope>
    <source>
        <strain evidence="2">PB745_02</strain>
        <tissue evidence="2">Gill</tissue>
    </source>
</reference>
<dbReference type="EMBL" id="JAWZYT010000965">
    <property type="protein sequence ID" value="KAK4316963.1"/>
    <property type="molecule type" value="Genomic_DNA"/>
</dbReference>
<name>A0AAE1PZ09_9EUCA</name>
<gene>
    <name evidence="2" type="ORF">Pmani_011927</name>
</gene>
<evidence type="ECO:0000313" key="3">
    <source>
        <dbReference type="Proteomes" id="UP001292094"/>
    </source>
</evidence>
<comment type="caution">
    <text evidence="2">The sequence shown here is derived from an EMBL/GenBank/DDBJ whole genome shotgun (WGS) entry which is preliminary data.</text>
</comment>
<dbReference type="AlphaFoldDB" id="A0AAE1PZ09"/>
<dbReference type="Proteomes" id="UP001292094">
    <property type="component" value="Unassembled WGS sequence"/>
</dbReference>
<feature type="region of interest" description="Disordered" evidence="1">
    <location>
        <begin position="43"/>
        <end position="94"/>
    </location>
</feature>